<evidence type="ECO:0000256" key="5">
    <source>
        <dbReference type="ARBA" id="ARBA00022989"/>
    </source>
</evidence>
<evidence type="ECO:0000256" key="6">
    <source>
        <dbReference type="ARBA" id="ARBA00023136"/>
    </source>
</evidence>
<dbReference type="Proteomes" id="UP000838160">
    <property type="component" value="Unassembled WGS sequence"/>
</dbReference>
<feature type="transmembrane region" description="Helical" evidence="7">
    <location>
        <begin position="80"/>
        <end position="98"/>
    </location>
</feature>
<comment type="caution">
    <text evidence="9">The sequence shown here is derived from an EMBL/GenBank/DDBJ whole genome shotgun (WGS) entry which is preliminary data.</text>
</comment>
<comment type="similarity">
    <text evidence="2">Belongs to the peptide transporter carbon starvation (CstA) (TC 2.A.114) family.</text>
</comment>
<feature type="domain" description="CstA N-terminal" evidence="8">
    <location>
        <begin position="5"/>
        <end position="144"/>
    </location>
</feature>
<feature type="transmembrane region" description="Helical" evidence="7">
    <location>
        <begin position="273"/>
        <end position="297"/>
    </location>
</feature>
<evidence type="ECO:0000256" key="1">
    <source>
        <dbReference type="ARBA" id="ARBA00004651"/>
    </source>
</evidence>
<gene>
    <name evidence="9" type="primary">cstA</name>
    <name evidence="9" type="ORF">VHP8226_02386</name>
</gene>
<organism evidence="9 10">
    <name type="scientific">Vibrio hippocampi</name>
    <dbReference type="NCBI Taxonomy" id="654686"/>
    <lineage>
        <taxon>Bacteria</taxon>
        <taxon>Pseudomonadati</taxon>
        <taxon>Pseudomonadota</taxon>
        <taxon>Gammaproteobacteria</taxon>
        <taxon>Vibrionales</taxon>
        <taxon>Vibrionaceae</taxon>
        <taxon>Vibrio</taxon>
    </lineage>
</organism>
<dbReference type="PANTHER" id="PTHR30252">
    <property type="entry name" value="INNER MEMBRANE PEPTIDE TRANSPORTER"/>
    <property type="match status" value="1"/>
</dbReference>
<evidence type="ECO:0000256" key="4">
    <source>
        <dbReference type="ARBA" id="ARBA00022692"/>
    </source>
</evidence>
<dbReference type="PANTHER" id="PTHR30252:SF4">
    <property type="entry name" value="CARBON STARVATION"/>
    <property type="match status" value="1"/>
</dbReference>
<name>A0ABN8DH78_9VIBR</name>
<evidence type="ECO:0000259" key="8">
    <source>
        <dbReference type="Pfam" id="PF02554"/>
    </source>
</evidence>
<accession>A0ABN8DH78</accession>
<evidence type="ECO:0000256" key="2">
    <source>
        <dbReference type="ARBA" id="ARBA00007755"/>
    </source>
</evidence>
<feature type="transmembrane region" description="Helical" evidence="7">
    <location>
        <begin position="162"/>
        <end position="183"/>
    </location>
</feature>
<dbReference type="RefSeq" id="WP_237485213.1">
    <property type="nucleotide sequence ID" value="NZ_CAKLCM010000002.1"/>
</dbReference>
<feature type="transmembrane region" description="Helical" evidence="7">
    <location>
        <begin position="317"/>
        <end position="342"/>
    </location>
</feature>
<feature type="transmembrane region" description="Helical" evidence="7">
    <location>
        <begin position="370"/>
        <end position="391"/>
    </location>
</feature>
<reference evidence="9" key="1">
    <citation type="submission" date="2021-12" db="EMBL/GenBank/DDBJ databases">
        <authorList>
            <person name="Rodrigo-Torres L."/>
            <person name="Arahal R. D."/>
            <person name="Lucena T."/>
        </authorList>
    </citation>
    <scope>NUCLEOTIDE SEQUENCE</scope>
    <source>
        <strain evidence="9">CECT 8226</strain>
    </source>
</reference>
<proteinExistence type="inferred from homology"/>
<evidence type="ECO:0000256" key="7">
    <source>
        <dbReference type="SAM" id="Phobius"/>
    </source>
</evidence>
<dbReference type="InterPro" id="IPR003706">
    <property type="entry name" value="CstA_N"/>
</dbReference>
<evidence type="ECO:0000313" key="9">
    <source>
        <dbReference type="EMBL" id="CAH0527046.1"/>
    </source>
</evidence>
<feature type="domain" description="CstA N-terminal" evidence="8">
    <location>
        <begin position="159"/>
        <end position="294"/>
    </location>
</feature>
<dbReference type="InterPro" id="IPR051605">
    <property type="entry name" value="CstA"/>
</dbReference>
<feature type="transmembrane region" description="Helical" evidence="7">
    <location>
        <begin position="190"/>
        <end position="211"/>
    </location>
</feature>
<keyword evidence="4 7" id="KW-0812">Transmembrane</keyword>
<feature type="transmembrane region" description="Helical" evidence="7">
    <location>
        <begin position="452"/>
        <end position="470"/>
    </location>
</feature>
<keyword evidence="10" id="KW-1185">Reference proteome</keyword>
<protein>
    <submittedName>
        <fullName evidence="9">Peptide transporter CstA</fullName>
    </submittedName>
</protein>
<feature type="transmembrane region" description="Helical" evidence="7">
    <location>
        <begin position="235"/>
        <end position="253"/>
    </location>
</feature>
<keyword evidence="3" id="KW-1003">Cell membrane</keyword>
<feature type="transmembrane region" description="Helical" evidence="7">
    <location>
        <begin position="422"/>
        <end position="440"/>
    </location>
</feature>
<keyword evidence="6 7" id="KW-0472">Membrane</keyword>
<dbReference type="Pfam" id="PF02554">
    <property type="entry name" value="CstA"/>
    <property type="match status" value="2"/>
</dbReference>
<comment type="subcellular location">
    <subcellularLocation>
        <location evidence="1">Cell membrane</location>
        <topology evidence="1">Multi-pass membrane protein</topology>
    </subcellularLocation>
</comment>
<dbReference type="EMBL" id="CAKLCM010000002">
    <property type="protein sequence ID" value="CAH0527046.1"/>
    <property type="molecule type" value="Genomic_DNA"/>
</dbReference>
<evidence type="ECO:0000256" key="3">
    <source>
        <dbReference type="ARBA" id="ARBA00022475"/>
    </source>
</evidence>
<sequence>MLWFLTCVAALIGGYFIYGAFIEKVFGINANRQTPAYTKTDGVDYVPMSTKKVYLVQLLNIAGVGPIFGPIMGALYGPAAMLWIVIGCIFAGAVHDYFSGMLSVRNGGASVPSITGRYLGNGAKHFMNIFAIVLLLLVGVVFVSAPAGMITNLVNDQFDMSITMTSMVVIIFAYYIIATIVPVDKIIGRFYPLFGALLIFMSVGLMTAVAVSSEHTVMGDFQFSDMFTNMNPNDLPLWPALFITIACGAISGFHATQSPLMARCMENEKNGRFVFYGAMIGEGVIALIWCALALSFFGSIDSLAEAVKNGGPGNVVYSASFGLLGVFGGILAFLGVVILPITSGDTAFRSSRLILAEYFNMEQKSLRNRLLMALPLFVLGGILTQVDFGIIWRYFGFANQSTAVMMLWTASAYLLRHNKLHWITTIPAMFMTTVCITFILNNSSLGFGLPMQISTLVGIVTTLAITAYVIRISKGKGERELPEERETEAKSQVKNA</sequence>
<evidence type="ECO:0000313" key="10">
    <source>
        <dbReference type="Proteomes" id="UP000838160"/>
    </source>
</evidence>
<feature type="transmembrane region" description="Helical" evidence="7">
    <location>
        <begin position="397"/>
        <end position="415"/>
    </location>
</feature>
<feature type="transmembrane region" description="Helical" evidence="7">
    <location>
        <begin position="126"/>
        <end position="150"/>
    </location>
</feature>
<keyword evidence="5 7" id="KW-1133">Transmembrane helix</keyword>